<comment type="caution">
    <text evidence="1">The sequence shown here is derived from an EMBL/GenBank/DDBJ whole genome shotgun (WGS) entry which is preliminary data.</text>
</comment>
<sequence>METIFRLEALLAHSPWRITLTFAHVCRQGTASSLLCTSPSSPSAAFLCPPFTISPLILCSFQEFGRTGMHAVVLAFGDHGTLDIASQC</sequence>
<evidence type="ECO:0000313" key="2">
    <source>
        <dbReference type="Proteomes" id="UP001151529"/>
    </source>
</evidence>
<evidence type="ECO:0000313" key="1">
    <source>
        <dbReference type="EMBL" id="KAJ6671158.1"/>
    </source>
</evidence>
<accession>A0A9Q0NJU1</accession>
<keyword evidence="2" id="KW-1185">Reference proteome</keyword>
<dbReference type="AlphaFoldDB" id="A0A9Q0NJU1"/>
<reference evidence="1" key="1">
    <citation type="submission" date="2022-11" db="EMBL/GenBank/DDBJ databases">
        <authorList>
            <person name="Hyden B.L."/>
            <person name="Feng K."/>
            <person name="Yates T."/>
            <person name="Jawdy S."/>
            <person name="Smart L.B."/>
            <person name="Muchero W."/>
        </authorList>
    </citation>
    <scope>NUCLEOTIDE SEQUENCE</scope>
    <source>
        <tissue evidence="1">Shoot tip</tissue>
    </source>
</reference>
<organism evidence="1 2">
    <name type="scientific">Salix viminalis</name>
    <name type="common">Common osier</name>
    <name type="synonym">Basket willow</name>
    <dbReference type="NCBI Taxonomy" id="40686"/>
    <lineage>
        <taxon>Eukaryota</taxon>
        <taxon>Viridiplantae</taxon>
        <taxon>Streptophyta</taxon>
        <taxon>Embryophyta</taxon>
        <taxon>Tracheophyta</taxon>
        <taxon>Spermatophyta</taxon>
        <taxon>Magnoliopsida</taxon>
        <taxon>eudicotyledons</taxon>
        <taxon>Gunneridae</taxon>
        <taxon>Pentapetalae</taxon>
        <taxon>rosids</taxon>
        <taxon>fabids</taxon>
        <taxon>Malpighiales</taxon>
        <taxon>Salicaceae</taxon>
        <taxon>Saliceae</taxon>
        <taxon>Salix</taxon>
    </lineage>
</organism>
<dbReference type="Proteomes" id="UP001151529">
    <property type="component" value="Chromosome 9"/>
</dbReference>
<gene>
    <name evidence="1" type="ORF">OIU85_014971</name>
</gene>
<proteinExistence type="predicted"/>
<reference evidence="1" key="2">
    <citation type="journal article" date="2023" name="Int. J. Mol. Sci.">
        <title>De Novo Assembly and Annotation of 11 Diverse Shrub Willow (Salix) Genomes Reveals Novel Gene Organization in Sex-Linked Regions.</title>
        <authorList>
            <person name="Hyden B."/>
            <person name="Feng K."/>
            <person name="Yates T.B."/>
            <person name="Jawdy S."/>
            <person name="Cereghino C."/>
            <person name="Smart L.B."/>
            <person name="Muchero W."/>
        </authorList>
    </citation>
    <scope>NUCLEOTIDE SEQUENCE [LARGE SCALE GENOMIC DNA]</scope>
    <source>
        <tissue evidence="1">Shoot tip</tissue>
    </source>
</reference>
<name>A0A9Q0NJU1_SALVM</name>
<dbReference type="EMBL" id="JAPFFL010000019">
    <property type="protein sequence ID" value="KAJ6671158.1"/>
    <property type="molecule type" value="Genomic_DNA"/>
</dbReference>
<protein>
    <submittedName>
        <fullName evidence="1">Uncharacterized protein</fullName>
    </submittedName>
</protein>